<dbReference type="Proteomes" id="UP000799755">
    <property type="component" value="Unassembled WGS sequence"/>
</dbReference>
<dbReference type="EMBL" id="MU003494">
    <property type="protein sequence ID" value="KAF2476336.1"/>
    <property type="molecule type" value="Genomic_DNA"/>
</dbReference>
<gene>
    <name evidence="1" type="ORF">BDR25DRAFT_321830</name>
</gene>
<evidence type="ECO:0000313" key="1">
    <source>
        <dbReference type="EMBL" id="KAF2476336.1"/>
    </source>
</evidence>
<organism evidence="1 2">
    <name type="scientific">Lindgomyces ingoldianus</name>
    <dbReference type="NCBI Taxonomy" id="673940"/>
    <lineage>
        <taxon>Eukaryota</taxon>
        <taxon>Fungi</taxon>
        <taxon>Dikarya</taxon>
        <taxon>Ascomycota</taxon>
        <taxon>Pezizomycotina</taxon>
        <taxon>Dothideomycetes</taxon>
        <taxon>Pleosporomycetidae</taxon>
        <taxon>Pleosporales</taxon>
        <taxon>Lindgomycetaceae</taxon>
        <taxon>Lindgomyces</taxon>
    </lineage>
</organism>
<keyword evidence="2" id="KW-1185">Reference proteome</keyword>
<evidence type="ECO:0000313" key="2">
    <source>
        <dbReference type="Proteomes" id="UP000799755"/>
    </source>
</evidence>
<name>A0ACB6RB20_9PLEO</name>
<reference evidence="1" key="1">
    <citation type="journal article" date="2020" name="Stud. Mycol.">
        <title>101 Dothideomycetes genomes: a test case for predicting lifestyles and emergence of pathogens.</title>
        <authorList>
            <person name="Haridas S."/>
            <person name="Albert R."/>
            <person name="Binder M."/>
            <person name="Bloem J."/>
            <person name="Labutti K."/>
            <person name="Salamov A."/>
            <person name="Andreopoulos B."/>
            <person name="Baker S."/>
            <person name="Barry K."/>
            <person name="Bills G."/>
            <person name="Bluhm B."/>
            <person name="Cannon C."/>
            <person name="Castanera R."/>
            <person name="Culley D."/>
            <person name="Daum C."/>
            <person name="Ezra D."/>
            <person name="Gonzalez J."/>
            <person name="Henrissat B."/>
            <person name="Kuo A."/>
            <person name="Liang C."/>
            <person name="Lipzen A."/>
            <person name="Lutzoni F."/>
            <person name="Magnuson J."/>
            <person name="Mondo S."/>
            <person name="Nolan M."/>
            <person name="Ohm R."/>
            <person name="Pangilinan J."/>
            <person name="Park H.-J."/>
            <person name="Ramirez L."/>
            <person name="Alfaro M."/>
            <person name="Sun H."/>
            <person name="Tritt A."/>
            <person name="Yoshinaga Y."/>
            <person name="Zwiers L.-H."/>
            <person name="Turgeon B."/>
            <person name="Goodwin S."/>
            <person name="Spatafora J."/>
            <person name="Crous P."/>
            <person name="Grigoriev I."/>
        </authorList>
    </citation>
    <scope>NUCLEOTIDE SEQUENCE</scope>
    <source>
        <strain evidence="1">ATCC 200398</strain>
    </source>
</reference>
<accession>A0ACB6RB20</accession>
<sequence>MSFSAFHTPNPRFRWPPSINTSFAETRDASRYGYSYYQYSSNFNFQRTNEFVLIAAVIRPTGFTNKKLPVLVWIYGGGLYAGSTAGPQYNLSGIIRISQDTNTPIIAVSMNYRLGKAQPRFLQSPQILAEGSSNTGLLDQRLALRWIQENIEAFGGDPSRVTIWGESAGAQSIELHLNSYGVRDDGLSHATIMESGDPFFAAQTRQVWNPIVNGDLLQSYLSTTMDEGDFVKVPLLIGANPDEGVSFSVHGLDNTTAMSNSLTIQKPLDLYPKDDFANESTYDAAIGGDLMMIAQRRKMCEFYTQAAKDVYSYRFDTPLWNQTAPTSVLHFVNFVFSFRNVSGALGPSPRYESYKDLSTDIGRAYVNFVETEDPNGIGNSKRVGLPAWPKYALAAPKNMVLNSNGSYVEDDTWRNEGIAFINSLARELLA</sequence>
<comment type="caution">
    <text evidence="1">The sequence shown here is derived from an EMBL/GenBank/DDBJ whole genome shotgun (WGS) entry which is preliminary data.</text>
</comment>
<proteinExistence type="predicted"/>
<protein>
    <submittedName>
        <fullName evidence="1">Alpha/beta-hydrolase</fullName>
    </submittedName>
</protein>